<dbReference type="Proteomes" id="UP000050761">
    <property type="component" value="Unassembled WGS sequence"/>
</dbReference>
<reference evidence="3" key="2">
    <citation type="submission" date="2019-09" db="UniProtKB">
        <authorList>
            <consortium name="WormBaseParasite"/>
        </authorList>
    </citation>
    <scope>IDENTIFICATION</scope>
</reference>
<dbReference type="InterPro" id="IPR036291">
    <property type="entry name" value="NAD(P)-bd_dom_sf"/>
</dbReference>
<evidence type="ECO:0000313" key="1">
    <source>
        <dbReference type="EMBL" id="VDP04196.1"/>
    </source>
</evidence>
<dbReference type="EMBL" id="UZAH01029092">
    <property type="protein sequence ID" value="VDP04196.1"/>
    <property type="molecule type" value="Genomic_DNA"/>
</dbReference>
<dbReference type="GO" id="GO:0016491">
    <property type="term" value="F:oxidoreductase activity"/>
    <property type="evidence" value="ECO:0007669"/>
    <property type="project" value="UniProtKB-KW"/>
</dbReference>
<sequence length="241" mass="26255">MVTGANRGIGLGLVKQLLKNNDIQIVIATALDPNDAKMSGVFSPTLELNEIKDGRLKVVKLDVTCDCSIKSAYSEGDAERTELFVTVSLLSVLSLLFQTLLPLIRKAASQKKSDEYSVERAAVLNISSIAGSTGSISMTTDRFGNLAYRMSKVPSPLCSIQDNFLLQAAMNSFTKTMAVDLEPEHIIFTCFDPGWVKTDMGGSDAMLTIEQSTSDLVSSFLKLNKQHNGGYFTRNLDPIPY</sequence>
<dbReference type="SUPFAM" id="SSF51735">
    <property type="entry name" value="NAD(P)-binding Rossmann-fold domains"/>
    <property type="match status" value="1"/>
</dbReference>
<accession>A0A3P8EAH0</accession>
<gene>
    <name evidence="1" type="ORF">HPBE_LOCUS15868</name>
</gene>
<name>A0A183G398_HELPZ</name>
<dbReference type="PANTHER" id="PTHR43544:SF35">
    <property type="entry name" value="C-FACTOR-RELATED"/>
    <property type="match status" value="1"/>
</dbReference>
<accession>A0A183G398</accession>
<dbReference type="PANTHER" id="PTHR43544">
    <property type="entry name" value="SHORT-CHAIN DEHYDROGENASE/REDUCTASE"/>
    <property type="match status" value="1"/>
</dbReference>
<reference evidence="1 2" key="1">
    <citation type="submission" date="2018-11" db="EMBL/GenBank/DDBJ databases">
        <authorList>
            <consortium name="Pathogen Informatics"/>
        </authorList>
    </citation>
    <scope>NUCLEOTIDE SEQUENCE [LARGE SCALE GENOMIC DNA]</scope>
</reference>
<evidence type="ECO:0000313" key="3">
    <source>
        <dbReference type="WBParaSite" id="HPBE_0001586901-mRNA-1"/>
    </source>
</evidence>
<keyword evidence="2" id="KW-1185">Reference proteome</keyword>
<dbReference type="WBParaSite" id="HPBE_0001586901-mRNA-1">
    <property type="protein sequence ID" value="HPBE_0001586901-mRNA-1"/>
    <property type="gene ID" value="HPBE_0001586901"/>
</dbReference>
<dbReference type="GO" id="GO:0005737">
    <property type="term" value="C:cytoplasm"/>
    <property type="evidence" value="ECO:0007669"/>
    <property type="project" value="TreeGrafter"/>
</dbReference>
<proteinExistence type="predicted"/>
<evidence type="ECO:0000313" key="2">
    <source>
        <dbReference type="Proteomes" id="UP000050761"/>
    </source>
</evidence>
<dbReference type="AlphaFoldDB" id="A0A183G398"/>
<dbReference type="InterPro" id="IPR051468">
    <property type="entry name" value="Fungal_SecMetab_SDRs"/>
</dbReference>
<organism evidence="2 3">
    <name type="scientific">Heligmosomoides polygyrus</name>
    <name type="common">Parasitic roundworm</name>
    <dbReference type="NCBI Taxonomy" id="6339"/>
    <lineage>
        <taxon>Eukaryota</taxon>
        <taxon>Metazoa</taxon>
        <taxon>Ecdysozoa</taxon>
        <taxon>Nematoda</taxon>
        <taxon>Chromadorea</taxon>
        <taxon>Rhabditida</taxon>
        <taxon>Rhabditina</taxon>
        <taxon>Rhabditomorpha</taxon>
        <taxon>Strongyloidea</taxon>
        <taxon>Heligmosomidae</taxon>
        <taxon>Heligmosomoides</taxon>
    </lineage>
</organism>
<dbReference type="OrthoDB" id="7289984at2759"/>
<protein>
    <submittedName>
        <fullName evidence="3">NAD(P)-binding protein</fullName>
    </submittedName>
</protein>
<dbReference type="Gene3D" id="3.40.50.720">
    <property type="entry name" value="NAD(P)-binding Rossmann-like Domain"/>
    <property type="match status" value="2"/>
</dbReference>